<evidence type="ECO:0000256" key="1">
    <source>
        <dbReference type="ARBA" id="ARBA00000707"/>
    </source>
</evidence>
<evidence type="ECO:0000256" key="10">
    <source>
        <dbReference type="ARBA" id="ARBA00041300"/>
    </source>
</evidence>
<evidence type="ECO:0000256" key="13">
    <source>
        <dbReference type="ARBA" id="ARBA00043009"/>
    </source>
</evidence>
<evidence type="ECO:0000256" key="14">
    <source>
        <dbReference type="PROSITE-ProRule" id="PRU00042"/>
    </source>
</evidence>
<feature type="compositionally biased region" description="Basic and acidic residues" evidence="15">
    <location>
        <begin position="449"/>
        <end position="458"/>
    </location>
</feature>
<evidence type="ECO:0000259" key="17">
    <source>
        <dbReference type="PROSITE" id="PS50235"/>
    </source>
</evidence>
<dbReference type="GO" id="GO:0004843">
    <property type="term" value="F:cysteine-type deubiquitinase activity"/>
    <property type="evidence" value="ECO:0007669"/>
    <property type="project" value="UniProtKB-EC"/>
</dbReference>
<keyword evidence="7 18" id="KW-0378">Hydrolase</keyword>
<evidence type="ECO:0000256" key="11">
    <source>
        <dbReference type="ARBA" id="ARBA00042154"/>
    </source>
</evidence>
<dbReference type="PROSITE" id="PS51257">
    <property type="entry name" value="PROKAR_LIPOPROTEIN"/>
    <property type="match status" value="1"/>
</dbReference>
<evidence type="ECO:0000256" key="5">
    <source>
        <dbReference type="ARBA" id="ARBA00022670"/>
    </source>
</evidence>
<keyword evidence="14" id="KW-0479">Metal-binding</keyword>
<dbReference type="PANTHER" id="PTHR24006:SF758">
    <property type="entry name" value="UBIQUITIN CARBOXYL-TERMINAL HYDROLASE 36"/>
    <property type="match status" value="1"/>
</dbReference>
<evidence type="ECO:0000313" key="18">
    <source>
        <dbReference type="EMBL" id="KAK3908416.1"/>
    </source>
</evidence>
<evidence type="ECO:0000256" key="3">
    <source>
        <dbReference type="ARBA" id="ARBA00009085"/>
    </source>
</evidence>
<comment type="similarity">
    <text evidence="3">Belongs to the peptidase C19 family.</text>
</comment>
<evidence type="ECO:0000256" key="6">
    <source>
        <dbReference type="ARBA" id="ARBA00022786"/>
    </source>
</evidence>
<reference evidence="18" key="2">
    <citation type="journal article" date="2023" name="BMC Genomics">
        <title>Pest status, molecular evolution, and epigenetic factors derived from the genome assembly of Frankliniella fusca, a thysanopteran phytovirus vector.</title>
        <authorList>
            <person name="Catto M.A."/>
            <person name="Labadie P.E."/>
            <person name="Jacobson A.L."/>
            <person name="Kennedy G.G."/>
            <person name="Srinivasan R."/>
            <person name="Hunt B.G."/>
        </authorList>
    </citation>
    <scope>NUCLEOTIDE SEQUENCE</scope>
    <source>
        <strain evidence="18">PL_HMW_Pooled</strain>
    </source>
</reference>
<feature type="region of interest" description="Disordered" evidence="15">
    <location>
        <begin position="303"/>
        <end position="324"/>
    </location>
</feature>
<dbReference type="Proteomes" id="UP001219518">
    <property type="component" value="Unassembled WGS sequence"/>
</dbReference>
<feature type="compositionally biased region" description="Basic and acidic residues" evidence="15">
    <location>
        <begin position="700"/>
        <end position="710"/>
    </location>
</feature>
<dbReference type="InterPro" id="IPR038765">
    <property type="entry name" value="Papain-like_cys_pep_sf"/>
</dbReference>
<dbReference type="PANTHER" id="PTHR24006">
    <property type="entry name" value="UBIQUITIN CARBOXYL-TERMINAL HYDROLASE"/>
    <property type="match status" value="1"/>
</dbReference>
<dbReference type="InterPro" id="IPR013087">
    <property type="entry name" value="Znf_C2H2_type"/>
</dbReference>
<dbReference type="InterPro" id="IPR028889">
    <property type="entry name" value="USP"/>
</dbReference>
<keyword evidence="6" id="KW-0833">Ubl conjugation pathway</keyword>
<evidence type="ECO:0000256" key="9">
    <source>
        <dbReference type="ARBA" id="ARBA00039432"/>
    </source>
</evidence>
<dbReference type="InterPro" id="IPR018200">
    <property type="entry name" value="USP_CS"/>
</dbReference>
<protein>
    <recommendedName>
        <fullName evidence="9">Ubiquitin carboxyl-terminal hydrolase 36</fullName>
        <ecNumber evidence="4">3.4.19.12</ecNumber>
    </recommendedName>
    <alternativeName>
        <fullName evidence="12">Deubiquitinating enzyme 36</fullName>
    </alternativeName>
    <alternativeName>
        <fullName evidence="11">Protein scrawny</fullName>
    </alternativeName>
    <alternativeName>
        <fullName evidence="10">Ubiquitin thioesterase 36</fullName>
    </alternativeName>
    <alternativeName>
        <fullName evidence="13">Ubiquitin-specific-processing protease 36</fullName>
    </alternativeName>
</protein>
<feature type="domain" description="C2H2-type" evidence="16">
    <location>
        <begin position="639"/>
        <end position="666"/>
    </location>
</feature>
<keyword evidence="19" id="KW-1185">Reference proteome</keyword>
<dbReference type="EC" id="3.4.19.12" evidence="4"/>
<evidence type="ECO:0000256" key="15">
    <source>
        <dbReference type="SAM" id="MobiDB-lite"/>
    </source>
</evidence>
<dbReference type="GO" id="GO:0005730">
    <property type="term" value="C:nucleolus"/>
    <property type="evidence" value="ECO:0007669"/>
    <property type="project" value="UniProtKB-SubCell"/>
</dbReference>
<feature type="domain" description="C2H2-type" evidence="16">
    <location>
        <begin position="674"/>
        <end position="703"/>
    </location>
</feature>
<name>A0AAE1GTC4_9NEOP</name>
<dbReference type="PROSITE" id="PS00028">
    <property type="entry name" value="ZINC_FINGER_C2H2_1"/>
    <property type="match status" value="2"/>
</dbReference>
<dbReference type="GO" id="GO:0005829">
    <property type="term" value="C:cytosol"/>
    <property type="evidence" value="ECO:0007669"/>
    <property type="project" value="TreeGrafter"/>
</dbReference>
<dbReference type="PROSITE" id="PS50157">
    <property type="entry name" value="ZINC_FINGER_C2H2_2"/>
    <property type="match status" value="2"/>
</dbReference>
<comment type="subcellular location">
    <subcellularLocation>
        <location evidence="2">Nucleus</location>
        <location evidence="2">Nucleolus</location>
    </subcellularLocation>
</comment>
<keyword evidence="14" id="KW-0863">Zinc-finger</keyword>
<evidence type="ECO:0000256" key="4">
    <source>
        <dbReference type="ARBA" id="ARBA00012759"/>
    </source>
</evidence>
<comment type="catalytic activity">
    <reaction evidence="1">
        <text>Thiol-dependent hydrolysis of ester, thioester, amide, peptide and isopeptide bonds formed by the C-terminal Gly of ubiquitin (a 76-residue protein attached to proteins as an intracellular targeting signal).</text>
        <dbReference type="EC" id="3.4.19.12"/>
    </reaction>
</comment>
<feature type="region of interest" description="Disordered" evidence="15">
    <location>
        <begin position="350"/>
        <end position="503"/>
    </location>
</feature>
<dbReference type="Gene3D" id="3.30.160.60">
    <property type="entry name" value="Classic Zinc Finger"/>
    <property type="match status" value="1"/>
</dbReference>
<evidence type="ECO:0000256" key="8">
    <source>
        <dbReference type="ARBA" id="ARBA00022807"/>
    </source>
</evidence>
<dbReference type="GO" id="GO:0006508">
    <property type="term" value="P:proteolysis"/>
    <property type="evidence" value="ECO:0007669"/>
    <property type="project" value="UniProtKB-KW"/>
</dbReference>
<dbReference type="PROSITE" id="PS00972">
    <property type="entry name" value="USP_1"/>
    <property type="match status" value="1"/>
</dbReference>
<dbReference type="Pfam" id="PF00443">
    <property type="entry name" value="UCH"/>
    <property type="match status" value="1"/>
</dbReference>
<dbReference type="SMART" id="SM00355">
    <property type="entry name" value="ZnF_C2H2"/>
    <property type="match status" value="4"/>
</dbReference>
<dbReference type="InterPro" id="IPR050164">
    <property type="entry name" value="Peptidase_C19"/>
</dbReference>
<evidence type="ECO:0000256" key="7">
    <source>
        <dbReference type="ARBA" id="ARBA00022801"/>
    </source>
</evidence>
<dbReference type="CDD" id="cd02257">
    <property type="entry name" value="Peptidase_C19"/>
    <property type="match status" value="1"/>
</dbReference>
<evidence type="ECO:0000259" key="16">
    <source>
        <dbReference type="PROSITE" id="PS50157"/>
    </source>
</evidence>
<keyword evidence="5" id="KW-0645">Protease</keyword>
<evidence type="ECO:0000313" key="19">
    <source>
        <dbReference type="Proteomes" id="UP001219518"/>
    </source>
</evidence>
<dbReference type="PROSITE" id="PS50235">
    <property type="entry name" value="USP_3"/>
    <property type="match status" value="1"/>
</dbReference>
<feature type="region of interest" description="Disordered" evidence="15">
    <location>
        <begin position="700"/>
        <end position="719"/>
    </location>
</feature>
<dbReference type="Gene3D" id="3.90.70.10">
    <property type="entry name" value="Cysteine proteinases"/>
    <property type="match status" value="1"/>
</dbReference>
<dbReference type="AlphaFoldDB" id="A0AAE1GTC4"/>
<sequence>MSKSRPLLGFRNLGNTCFVNAALQVLFSCNLVVQRLLSHTRECRRRNVCVACAVAIDYKNTIRFEPSHEVHAPAPDATLKFLQTYAGHDGVGTQQDSHAFLVSLLNAMNQGLADRRLKMGERMFVTVCRNCQYPREEADPFWDIAVQVRGTVEESLDEYFATEHCDDMINCRFCHQLSPVTRSTKLRAPPEVLIVLMSRFESIDRGSGTRRNESRTHFTSELDLGRHRATNSPARAEDKMRCVGAVVHTGQTLLQGHYRAVAVTTPSQKFHLFDDSEVSKLTSLQALVRNDVYFAVYERASEATAESTREVQPQPVSPPSFFAPRAAATSTPLTIPVTLLTDQIRPLPAQWPAPLATSTPGPEPVAVSDPLPALPDSGPEQATSPRSPFRRFTLTHSVRQYEKRTSTITEPQGGPLTEPSTSSGRSQEVIRSYAVPRQRSSSTSSTTGRRLEVVDRLETTATSPPHASFAMGDSQLSQSTPRGRSPPLALAAAGPLPITTPPQLRLLPRRAPTLSPLASPSPPKPSLPVPFTPSPVQTCAPKPVSKWYSPSPSRSDPGASALRSLCRPSFTAISLRGGWSDSSEDEACDRLPAPTSCHEPLPTRNFPCRHCCLKKKDKRALWRHELRHSLLVLHDKRNYACRFCPEKFRDIDKLHSHARLHFAASESGDHQSMLKCPQKSCGLLFRNPVRLARHRRAHALDGEQHEANDTRHKKKKRSPHQCRTCKENFKNCRDLRRHRNALGLKCRQENCKKCLRRREERKKLNDLKERIEPWEAYKKSIVKLWWLNNCRPAIPRLGNQSEHEFRRLANRIE</sequence>
<dbReference type="GO" id="GO:0016579">
    <property type="term" value="P:protein deubiquitination"/>
    <property type="evidence" value="ECO:0007669"/>
    <property type="project" value="InterPro"/>
</dbReference>
<proteinExistence type="inferred from homology"/>
<keyword evidence="8" id="KW-0788">Thiol protease</keyword>
<evidence type="ECO:0000256" key="12">
    <source>
        <dbReference type="ARBA" id="ARBA00042420"/>
    </source>
</evidence>
<gene>
    <name evidence="18" type="ORF">KUF71_003300</name>
</gene>
<dbReference type="SUPFAM" id="SSF54001">
    <property type="entry name" value="Cysteine proteinases"/>
    <property type="match status" value="1"/>
</dbReference>
<dbReference type="InterPro" id="IPR001394">
    <property type="entry name" value="Peptidase_C19_UCH"/>
</dbReference>
<dbReference type="GO" id="GO:0008270">
    <property type="term" value="F:zinc ion binding"/>
    <property type="evidence" value="ECO:0007669"/>
    <property type="project" value="UniProtKB-KW"/>
</dbReference>
<dbReference type="EMBL" id="JAHWGI010000057">
    <property type="protein sequence ID" value="KAK3908416.1"/>
    <property type="molecule type" value="Genomic_DNA"/>
</dbReference>
<accession>A0AAE1GTC4</accession>
<feature type="compositionally biased region" description="Low complexity" evidence="15">
    <location>
        <begin position="486"/>
        <end position="503"/>
    </location>
</feature>
<evidence type="ECO:0000256" key="2">
    <source>
        <dbReference type="ARBA" id="ARBA00004604"/>
    </source>
</evidence>
<feature type="domain" description="USP" evidence="17">
    <location>
        <begin position="8"/>
        <end position="300"/>
    </location>
</feature>
<comment type="caution">
    <text evidence="18">The sequence shown here is derived from an EMBL/GenBank/DDBJ whole genome shotgun (WGS) entry which is preliminary data.</text>
</comment>
<keyword evidence="14" id="KW-0862">Zinc</keyword>
<organism evidence="18 19">
    <name type="scientific">Frankliniella fusca</name>
    <dbReference type="NCBI Taxonomy" id="407009"/>
    <lineage>
        <taxon>Eukaryota</taxon>
        <taxon>Metazoa</taxon>
        <taxon>Ecdysozoa</taxon>
        <taxon>Arthropoda</taxon>
        <taxon>Hexapoda</taxon>
        <taxon>Insecta</taxon>
        <taxon>Pterygota</taxon>
        <taxon>Neoptera</taxon>
        <taxon>Paraneoptera</taxon>
        <taxon>Thysanoptera</taxon>
        <taxon>Terebrantia</taxon>
        <taxon>Thripoidea</taxon>
        <taxon>Thripidae</taxon>
        <taxon>Frankliniella</taxon>
    </lineage>
</organism>
<reference evidence="18" key="1">
    <citation type="submission" date="2021-07" db="EMBL/GenBank/DDBJ databases">
        <authorList>
            <person name="Catto M.A."/>
            <person name="Jacobson A."/>
            <person name="Kennedy G."/>
            <person name="Labadie P."/>
            <person name="Hunt B.G."/>
            <person name="Srinivasan R."/>
        </authorList>
    </citation>
    <scope>NUCLEOTIDE SEQUENCE</scope>
    <source>
        <strain evidence="18">PL_HMW_Pooled</strain>
        <tissue evidence="18">Head</tissue>
    </source>
</reference>